<reference evidence="3 4" key="1">
    <citation type="submission" date="2015-05" db="EMBL/GenBank/DDBJ databases">
        <title>Genome sequences of Pluralibacter gergoviae.</title>
        <authorList>
            <person name="Greninger A.L."/>
            <person name="Miller S."/>
        </authorList>
    </citation>
    <scope>NUCLEOTIDE SEQUENCE [LARGE SCALE GENOMIC DNA]</scope>
    <source>
        <strain evidence="3 4">JS81F13</strain>
    </source>
</reference>
<dbReference type="PANTHER" id="PTHR13061:SF56">
    <property type="entry name" value="PROTEIN YRDA"/>
    <property type="match status" value="1"/>
</dbReference>
<dbReference type="Proteomes" id="UP000036196">
    <property type="component" value="Unassembled WGS sequence"/>
</dbReference>
<dbReference type="PANTHER" id="PTHR13061">
    <property type="entry name" value="DYNACTIN SUBUNIT P25"/>
    <property type="match status" value="1"/>
</dbReference>
<evidence type="ECO:0000256" key="1">
    <source>
        <dbReference type="ARBA" id="ARBA00023595"/>
    </source>
</evidence>
<protein>
    <recommendedName>
        <fullName evidence="2">Protein YrdA</fullName>
    </recommendedName>
</protein>
<accession>A0A0F0V791</accession>
<organism evidence="3 4">
    <name type="scientific">Pluralibacter gergoviae</name>
    <name type="common">Enterobacter gergoviae</name>
    <dbReference type="NCBI Taxonomy" id="61647"/>
    <lineage>
        <taxon>Bacteria</taxon>
        <taxon>Pseudomonadati</taxon>
        <taxon>Pseudomonadota</taxon>
        <taxon>Gammaproteobacteria</taxon>
        <taxon>Enterobacterales</taxon>
        <taxon>Enterobacteriaceae</taxon>
        <taxon>Pluralibacter</taxon>
    </lineage>
</organism>
<dbReference type="InterPro" id="IPR047324">
    <property type="entry name" value="LbH_gamma_CA-like"/>
</dbReference>
<keyword evidence="4" id="KW-1185">Reference proteome</keyword>
<dbReference type="STRING" id="61647.LG71_02465"/>
<dbReference type="InterPro" id="IPR011004">
    <property type="entry name" value="Trimer_LpxA-like_sf"/>
</dbReference>
<gene>
    <name evidence="3" type="ORF">ABW06_23860</name>
</gene>
<dbReference type="SUPFAM" id="SSF51161">
    <property type="entry name" value="Trimeric LpxA-like enzymes"/>
    <property type="match status" value="1"/>
</dbReference>
<evidence type="ECO:0000313" key="4">
    <source>
        <dbReference type="Proteomes" id="UP000036196"/>
    </source>
</evidence>
<dbReference type="Gene3D" id="2.160.10.10">
    <property type="entry name" value="Hexapeptide repeat proteins"/>
    <property type="match status" value="1"/>
</dbReference>
<dbReference type="Pfam" id="PF00132">
    <property type="entry name" value="Hexapep"/>
    <property type="match status" value="2"/>
</dbReference>
<dbReference type="AlphaFoldDB" id="A0A0F0V791"/>
<dbReference type="FunFam" id="2.160.10.10:FF:000019">
    <property type="entry name" value="YRDA protein yrdA"/>
    <property type="match status" value="1"/>
</dbReference>
<dbReference type="RefSeq" id="WP_045291342.1">
    <property type="nucleotide sequence ID" value="NZ_JBPAND010000001.1"/>
</dbReference>
<dbReference type="InterPro" id="IPR050484">
    <property type="entry name" value="Transf_Hexapept/Carb_Anhydrase"/>
</dbReference>
<dbReference type="EMBL" id="LDZF01000038">
    <property type="protein sequence ID" value="KMK10537.1"/>
    <property type="molecule type" value="Genomic_DNA"/>
</dbReference>
<dbReference type="CDD" id="cd04645">
    <property type="entry name" value="LbH_gamma_CA_like"/>
    <property type="match status" value="1"/>
</dbReference>
<dbReference type="InterPro" id="IPR001451">
    <property type="entry name" value="Hexapep"/>
</dbReference>
<evidence type="ECO:0000256" key="2">
    <source>
        <dbReference type="ARBA" id="ARBA00070067"/>
    </source>
</evidence>
<evidence type="ECO:0000313" key="3">
    <source>
        <dbReference type="EMBL" id="KMK10537.1"/>
    </source>
</evidence>
<dbReference type="PATRIC" id="fig|61647.13.peg.4276"/>
<dbReference type="eggNOG" id="COG0663">
    <property type="taxonomic scope" value="Bacteria"/>
</dbReference>
<comment type="caution">
    <text evidence="3">The sequence shown here is derived from an EMBL/GenBank/DDBJ whole genome shotgun (WGS) entry which is preliminary data.</text>
</comment>
<comment type="similarity">
    <text evidence="1">Belongs to the gamma-class carbonic anhydrase family.</text>
</comment>
<name>A0A0F0V791_PLUGE</name>
<proteinExistence type="inferred from homology"/>
<sequence>MPNHLRPYKETFPKIGNNVMVDESSVVIGDVRIADDVSIWPLVAIRGDVHYVSIGARSNIQDGSVLHVTHRSATNPQGFPLVIGEEVTVGHKVMLHGCTIGNRVLVGMGSILLDGAVIEDDVMIGAGSLVPPNKRLESGYLYLGSPIKQVRPLKPEELEGLKYSANNYVKWKNDYLNQESQTRP</sequence>